<dbReference type="InterPro" id="IPR008630">
    <property type="entry name" value="Glyco_trans_34"/>
</dbReference>
<dbReference type="GO" id="GO:0000139">
    <property type="term" value="C:Golgi membrane"/>
    <property type="evidence" value="ECO:0007669"/>
    <property type="project" value="TreeGrafter"/>
</dbReference>
<evidence type="ECO:0000313" key="7">
    <source>
        <dbReference type="Proteomes" id="UP000566819"/>
    </source>
</evidence>
<dbReference type="Proteomes" id="UP000566819">
    <property type="component" value="Unassembled WGS sequence"/>
</dbReference>
<keyword evidence="5" id="KW-0812">Transmembrane</keyword>
<proteinExistence type="inferred from homology"/>
<evidence type="ECO:0000256" key="3">
    <source>
        <dbReference type="ARBA" id="ARBA00022679"/>
    </source>
</evidence>
<feature type="compositionally biased region" description="Basic and acidic residues" evidence="4">
    <location>
        <begin position="357"/>
        <end position="378"/>
    </location>
</feature>
<feature type="compositionally biased region" description="Polar residues" evidence="4">
    <location>
        <begin position="418"/>
        <end position="438"/>
    </location>
</feature>
<dbReference type="OrthoDB" id="407658at2759"/>
<feature type="transmembrane region" description="Helical" evidence="5">
    <location>
        <begin position="7"/>
        <end position="26"/>
    </location>
</feature>
<dbReference type="PANTHER" id="PTHR31306:SF8">
    <property type="entry name" value="GLYCOSYLTRANSFERASE FAMILY 34 PROTEIN"/>
    <property type="match status" value="1"/>
</dbReference>
<organism evidence="6 7">
    <name type="scientific">Cudoniella acicularis</name>
    <dbReference type="NCBI Taxonomy" id="354080"/>
    <lineage>
        <taxon>Eukaryota</taxon>
        <taxon>Fungi</taxon>
        <taxon>Dikarya</taxon>
        <taxon>Ascomycota</taxon>
        <taxon>Pezizomycotina</taxon>
        <taxon>Leotiomycetes</taxon>
        <taxon>Helotiales</taxon>
        <taxon>Tricladiaceae</taxon>
        <taxon>Cudoniella</taxon>
    </lineage>
</organism>
<name>A0A8H4RN82_9HELO</name>
<dbReference type="PANTHER" id="PTHR31306">
    <property type="entry name" value="ALPHA-1,6-MANNOSYLTRANSFERASE MNN11-RELATED"/>
    <property type="match status" value="1"/>
</dbReference>
<evidence type="ECO:0000256" key="1">
    <source>
        <dbReference type="ARBA" id="ARBA00005664"/>
    </source>
</evidence>
<comment type="similarity">
    <text evidence="1">Belongs to the glycosyltransferase 34 family.</text>
</comment>
<dbReference type="Gene3D" id="3.90.550.10">
    <property type="entry name" value="Spore Coat Polysaccharide Biosynthesis Protein SpsA, Chain A"/>
    <property type="match status" value="1"/>
</dbReference>
<dbReference type="EMBL" id="JAAMPI010000454">
    <property type="protein sequence ID" value="KAF4631342.1"/>
    <property type="molecule type" value="Genomic_DNA"/>
</dbReference>
<evidence type="ECO:0000256" key="4">
    <source>
        <dbReference type="SAM" id="MobiDB-lite"/>
    </source>
</evidence>
<dbReference type="AlphaFoldDB" id="A0A8H4RN82"/>
<reference evidence="6 7" key="1">
    <citation type="submission" date="2020-03" db="EMBL/GenBank/DDBJ databases">
        <title>Draft Genome Sequence of Cudoniella acicularis.</title>
        <authorList>
            <person name="Buettner E."/>
            <person name="Kellner H."/>
        </authorList>
    </citation>
    <scope>NUCLEOTIDE SEQUENCE [LARGE SCALE GENOMIC DNA]</scope>
    <source>
        <strain evidence="6 7">DSM 108380</strain>
    </source>
</reference>
<evidence type="ECO:0000256" key="5">
    <source>
        <dbReference type="SAM" id="Phobius"/>
    </source>
</evidence>
<comment type="caution">
    <text evidence="6">The sequence shown here is derived from an EMBL/GenBank/DDBJ whole genome shotgun (WGS) entry which is preliminary data.</text>
</comment>
<evidence type="ECO:0008006" key="8">
    <source>
        <dbReference type="Google" id="ProtNLM"/>
    </source>
</evidence>
<keyword evidence="5" id="KW-0472">Membrane</keyword>
<dbReference type="GO" id="GO:0016757">
    <property type="term" value="F:glycosyltransferase activity"/>
    <property type="evidence" value="ECO:0007669"/>
    <property type="project" value="UniProtKB-KW"/>
</dbReference>
<dbReference type="GO" id="GO:0006487">
    <property type="term" value="P:protein N-linked glycosylation"/>
    <property type="evidence" value="ECO:0007669"/>
    <property type="project" value="TreeGrafter"/>
</dbReference>
<sequence>MLHRQLVRRIIAIGLLVCICYLWPVYHGDIWLLIRRPLAITEAIYLPSKPTRIAKVTVAANALNSTIIHRALRSHQVQNEIHGYAHHIATGELVGDLSENDSQGRPRGAWSKPAFLLSLIVAELTKPEHERLDWIFCFDADTIVMNPHTPLEIFLPPSSVPEVANIHLLMASNWDGLNSGAFGLRVHPWSVSVLSAVLAYPLYKGDKLKKDRFRDQSAFQWLLQSPDSFLVQGGHLGGRENWADVPMRWFNSLPINNAFSKKWDWIFNHNMTGALFDNGTREVYPDGKPPTVQSWKVMQGDMLVHFAGSTQVRDSWMGPWLERAENYLPEWSNATKKEDLKEHARHFWNMTANQIRGGKEREKEREKENAEKAAKSPDHFGGGKTSTSFPGMLHPKPVHSNPDSKDDAPNRNVVVESVTITQSGPVKIATQSVDRGKL</sequence>
<keyword evidence="5" id="KW-1133">Transmembrane helix</keyword>
<keyword evidence="7" id="KW-1185">Reference proteome</keyword>
<accession>A0A8H4RN82</accession>
<keyword evidence="2" id="KW-0328">Glycosyltransferase</keyword>
<evidence type="ECO:0000256" key="2">
    <source>
        <dbReference type="ARBA" id="ARBA00022676"/>
    </source>
</evidence>
<protein>
    <recommendedName>
        <fullName evidence="8">Glycosyltransferase family 34 protein</fullName>
    </recommendedName>
</protein>
<dbReference type="InterPro" id="IPR029044">
    <property type="entry name" value="Nucleotide-diphossugar_trans"/>
</dbReference>
<keyword evidence="3" id="KW-0808">Transferase</keyword>
<dbReference type="FunFam" id="3.90.550.10:FF:000237">
    <property type="entry name" value="WGS project CABT00000000 data, contig 2.1"/>
    <property type="match status" value="1"/>
</dbReference>
<dbReference type="Pfam" id="PF05637">
    <property type="entry name" value="Glyco_transf_34"/>
    <property type="match status" value="1"/>
</dbReference>
<gene>
    <name evidence="6" type="ORF">G7Y89_g6794</name>
</gene>
<evidence type="ECO:0000313" key="6">
    <source>
        <dbReference type="EMBL" id="KAF4631342.1"/>
    </source>
</evidence>
<feature type="region of interest" description="Disordered" evidence="4">
    <location>
        <begin position="354"/>
        <end position="438"/>
    </location>
</feature>